<organism evidence="1 2">
    <name type="scientific">Blautia hydrogenotrophica (strain DSM 10507 / JCM 14656 / S5a33)</name>
    <name type="common">Ruminococcus hydrogenotrophicus</name>
    <dbReference type="NCBI Taxonomy" id="476272"/>
    <lineage>
        <taxon>Bacteria</taxon>
        <taxon>Bacillati</taxon>
        <taxon>Bacillota</taxon>
        <taxon>Clostridia</taxon>
        <taxon>Lachnospirales</taxon>
        <taxon>Lachnospiraceae</taxon>
        <taxon>Blautia</taxon>
    </lineage>
</organism>
<keyword evidence="2" id="KW-1185">Reference proteome</keyword>
<reference evidence="1 2" key="2">
    <citation type="submission" date="2009-02" db="EMBL/GenBank/DDBJ databases">
        <title>Draft genome sequence of Blautia hydrogenotrophica DSM 10507 (Ruminococcus hydrogenotrophicus DSM 10507).</title>
        <authorList>
            <person name="Sudarsanam P."/>
            <person name="Ley R."/>
            <person name="Guruge J."/>
            <person name="Turnbaugh P.J."/>
            <person name="Mahowald M."/>
            <person name="Liep D."/>
            <person name="Gordon J."/>
        </authorList>
    </citation>
    <scope>NUCLEOTIDE SEQUENCE [LARGE SCALE GENOMIC DNA]</scope>
    <source>
        <strain evidence="2">DSM 10507 / JCM 14656 / S5a33</strain>
    </source>
</reference>
<comment type="caution">
    <text evidence="1">The sequence shown here is derived from an EMBL/GenBank/DDBJ whole genome shotgun (WGS) entry which is preliminary data.</text>
</comment>
<sequence>MRKISEMYKRSGGSSWRHNCEECKHFHQNGKKLRCDLFESDVCWKSNYVACKFFEEPVPEEINGQLNIFDIL</sequence>
<dbReference type="RefSeq" id="WP_005951536.1">
    <property type="nucleotide sequence ID" value="NZ_CP136423.1"/>
</dbReference>
<dbReference type="Proteomes" id="UP000003100">
    <property type="component" value="Unassembled WGS sequence"/>
</dbReference>
<evidence type="ECO:0000313" key="1">
    <source>
        <dbReference type="EMBL" id="EEG47814.1"/>
    </source>
</evidence>
<proteinExistence type="predicted"/>
<dbReference type="EMBL" id="ACBZ01000177">
    <property type="protein sequence ID" value="EEG47814.1"/>
    <property type="molecule type" value="Genomic_DNA"/>
</dbReference>
<gene>
    <name evidence="1" type="ORF">RUMHYD_03364</name>
</gene>
<dbReference type="HOGENOM" id="CLU_2714281_0_0_9"/>
<evidence type="ECO:0000313" key="2">
    <source>
        <dbReference type="Proteomes" id="UP000003100"/>
    </source>
</evidence>
<dbReference type="GeneID" id="86822216"/>
<protein>
    <submittedName>
        <fullName evidence="1">Uncharacterized protein</fullName>
    </submittedName>
</protein>
<dbReference type="PATRIC" id="fig|476272.21.peg.641"/>
<reference evidence="1 2" key="1">
    <citation type="submission" date="2009-01" db="EMBL/GenBank/DDBJ databases">
        <authorList>
            <person name="Fulton L."/>
            <person name="Clifton S."/>
            <person name="Fulton B."/>
            <person name="Xu J."/>
            <person name="Minx P."/>
            <person name="Pepin K.H."/>
            <person name="Johnson M."/>
            <person name="Bhonagiri V."/>
            <person name="Nash W.E."/>
            <person name="Mardis E.R."/>
            <person name="Wilson R.K."/>
        </authorList>
    </citation>
    <scope>NUCLEOTIDE SEQUENCE [LARGE SCALE GENOMIC DNA]</scope>
    <source>
        <strain evidence="2">DSM 10507 / JCM 14656 / S5a33</strain>
    </source>
</reference>
<name>C0CR51_BLAHS</name>
<accession>C0CR51</accession>
<dbReference type="AlphaFoldDB" id="C0CR51"/>